<protein>
    <submittedName>
        <fullName evidence="2">Uncharacterized protein</fullName>
    </submittedName>
</protein>
<evidence type="ECO:0000313" key="1">
    <source>
        <dbReference type="Proteomes" id="UP000887579"/>
    </source>
</evidence>
<evidence type="ECO:0000313" key="2">
    <source>
        <dbReference type="WBParaSite" id="ES5_v2.g22737.t1"/>
    </source>
</evidence>
<name>A0AC34FYV2_9BILA</name>
<dbReference type="Proteomes" id="UP000887579">
    <property type="component" value="Unplaced"/>
</dbReference>
<sequence length="77" mass="8728">MNTKKVEVHREVTKEEVPYEQKTTLGKVKEAVKDTASALKEAVTGEGTKETVHLKEKTYTDSDGNVRHEKVEATRER</sequence>
<reference evidence="2" key="1">
    <citation type="submission" date="2022-11" db="UniProtKB">
        <authorList>
            <consortium name="WormBaseParasite"/>
        </authorList>
    </citation>
    <scope>IDENTIFICATION</scope>
</reference>
<dbReference type="WBParaSite" id="ES5_v2.g22737.t1">
    <property type="protein sequence ID" value="ES5_v2.g22737.t1"/>
    <property type="gene ID" value="ES5_v2.g22737"/>
</dbReference>
<organism evidence="1 2">
    <name type="scientific">Panagrolaimus sp. ES5</name>
    <dbReference type="NCBI Taxonomy" id="591445"/>
    <lineage>
        <taxon>Eukaryota</taxon>
        <taxon>Metazoa</taxon>
        <taxon>Ecdysozoa</taxon>
        <taxon>Nematoda</taxon>
        <taxon>Chromadorea</taxon>
        <taxon>Rhabditida</taxon>
        <taxon>Tylenchina</taxon>
        <taxon>Panagrolaimomorpha</taxon>
        <taxon>Panagrolaimoidea</taxon>
        <taxon>Panagrolaimidae</taxon>
        <taxon>Panagrolaimus</taxon>
    </lineage>
</organism>
<proteinExistence type="predicted"/>
<accession>A0AC34FYV2</accession>